<name>A0A1I1GUB4_9CLOT</name>
<dbReference type="NCBIfam" id="TIGR01633">
    <property type="entry name" value="phi3626_gp14_N"/>
    <property type="match status" value="1"/>
</dbReference>
<dbReference type="AlphaFoldDB" id="A0A1I1GUB4"/>
<dbReference type="Proteomes" id="UP000199263">
    <property type="component" value="Unassembled WGS sequence"/>
</dbReference>
<dbReference type="STRING" id="119641.SAMN05421842_10167"/>
<dbReference type="InterPro" id="IPR008841">
    <property type="entry name" value="Siphovirus-type_tail_N"/>
</dbReference>
<evidence type="ECO:0000259" key="1">
    <source>
        <dbReference type="Pfam" id="PF05709"/>
    </source>
</evidence>
<evidence type="ECO:0000313" key="2">
    <source>
        <dbReference type="EMBL" id="SFC15274.1"/>
    </source>
</evidence>
<organism evidence="2 3">
    <name type="scientific">Clostridium uliginosum</name>
    <dbReference type="NCBI Taxonomy" id="119641"/>
    <lineage>
        <taxon>Bacteria</taxon>
        <taxon>Bacillati</taxon>
        <taxon>Bacillota</taxon>
        <taxon>Clostridia</taxon>
        <taxon>Eubacteriales</taxon>
        <taxon>Clostridiaceae</taxon>
        <taxon>Clostridium</taxon>
    </lineage>
</organism>
<dbReference type="EMBL" id="FOMG01000001">
    <property type="protein sequence ID" value="SFC15274.1"/>
    <property type="molecule type" value="Genomic_DNA"/>
</dbReference>
<keyword evidence="3" id="KW-1185">Reference proteome</keyword>
<proteinExistence type="predicted"/>
<feature type="domain" description="Siphovirus-type tail component RIFT-related" evidence="1">
    <location>
        <begin position="27"/>
        <end position="125"/>
    </location>
</feature>
<dbReference type="Pfam" id="PF05709">
    <property type="entry name" value="Sipho_tail"/>
    <property type="match status" value="1"/>
</dbReference>
<dbReference type="Gene3D" id="2.40.30.200">
    <property type="match status" value="1"/>
</dbReference>
<dbReference type="InterPro" id="IPR006520">
    <property type="entry name" value="Dit_BPSPP_N"/>
</dbReference>
<protein>
    <submittedName>
        <fullName evidence="2">Putative phage tail component, N-terminal domain-containing protein</fullName>
    </submittedName>
</protein>
<gene>
    <name evidence="2" type="ORF">SAMN05421842_10167</name>
</gene>
<dbReference type="RefSeq" id="WP_090087469.1">
    <property type="nucleotide sequence ID" value="NZ_FOMG01000001.1"/>
</dbReference>
<accession>A0A1I1GUB4</accession>
<evidence type="ECO:0000313" key="3">
    <source>
        <dbReference type="Proteomes" id="UP000199263"/>
    </source>
</evidence>
<reference evidence="2 3" key="1">
    <citation type="submission" date="2016-10" db="EMBL/GenBank/DDBJ databases">
        <authorList>
            <person name="de Groot N.N."/>
        </authorList>
    </citation>
    <scope>NUCLEOTIDE SEQUENCE [LARGE SCALE GENOMIC DNA]</scope>
    <source>
        <strain evidence="2 3">DSM 12992</strain>
    </source>
</reference>
<dbReference type="OrthoDB" id="2734969at2"/>
<sequence>MGYDIIFNMQRASDLDLEVVKRPFIPLPKRRFKTKDIEGHDGSYFIDEGTYEDMTISIEFNFIEDDLDNIRQRVRNIMFWLENIIDNKLKLDDNWDYYYKVKKVEVDNFGYGELYEIQNFTATFTVEPYQYLSYSKKEKPLYKNMHNAFYMSKPIYRIVGIGNCNFTVNGTTINCNVDKELIIDTENDKILEADKTLAIGKTNIKAMQDLYLRHGINNISLSDGFKAFYTPNYRVI</sequence>